<dbReference type="PROSITE" id="PS00122">
    <property type="entry name" value="CARBOXYLESTERASE_B_1"/>
    <property type="match status" value="1"/>
</dbReference>
<organism evidence="5 6">
    <name type="scientific">Cytospora mali</name>
    <name type="common">Apple Valsa canker fungus</name>
    <name type="synonym">Valsa mali</name>
    <dbReference type="NCBI Taxonomy" id="578113"/>
    <lineage>
        <taxon>Eukaryota</taxon>
        <taxon>Fungi</taxon>
        <taxon>Dikarya</taxon>
        <taxon>Ascomycota</taxon>
        <taxon>Pezizomycotina</taxon>
        <taxon>Sordariomycetes</taxon>
        <taxon>Sordariomycetidae</taxon>
        <taxon>Diaporthales</taxon>
        <taxon>Cytosporaceae</taxon>
        <taxon>Cytospora</taxon>
    </lineage>
</organism>
<keyword evidence="2 3" id="KW-0378">Hydrolase</keyword>
<keyword evidence="3" id="KW-0732">Signal</keyword>
<dbReference type="OrthoDB" id="408631at2759"/>
<feature type="chain" id="PRO_5008443827" description="Carboxylic ester hydrolase" evidence="3">
    <location>
        <begin position="19"/>
        <end position="552"/>
    </location>
</feature>
<sequence length="552" mass="59081">MSSLILPFTILAAAIVLATPTASPVVSTANGTIHGGTCLDTEANYFLSIPFAEPPLGDLRFASPRPYSKTFGNLDATSPAPSCIQFTREMSGGSIQSEDCLYLNIWTPANASASSSSLPVKVWLYGGTNQYGSISYPLYQGCESATDAIIVSLNYRSGPLGWFALEDAELTGNFALQDQLLGLRWVQENIRAFGGDPSKVLLFGQSAGAIDALAISTLPEAPKYMKAVALESTPGSYLPTLSQAAEWNRLFTSELNCTSSSTTTNLSAQAIRKCLRSVSVSQLNSTVSILSKQANPDSVPLVGTPYNNYGQGNAWGPNIDGSLITQSPAQAGSRVPLIIGSNAQDGTFYTFAAYGTSSLTLTHADYDDFLVGNFGPYASLVNQTYPLSLFNKTSLPVFEAMSTVVTHSRLRCFSRAGADVSMRSHGVSAHTYSFNHAPSCDWMDQVPNRAAVLELLGATHTAEIAFVFGHTQNLPPPSGTCNFTSAEVTMSKWMVGAWTNMARGGSPGMEWPAFEEGGEGLGVNFGDEAVVGEIDYSMCDFWDRVWEDMLEH</sequence>
<dbReference type="PANTHER" id="PTHR43918:SF4">
    <property type="entry name" value="CARBOXYLIC ESTER HYDROLASE"/>
    <property type="match status" value="1"/>
</dbReference>
<comment type="similarity">
    <text evidence="1 3">Belongs to the type-B carboxylesterase/lipase family.</text>
</comment>
<dbReference type="InterPro" id="IPR019819">
    <property type="entry name" value="Carboxylesterase_B_CS"/>
</dbReference>
<dbReference type="InterPro" id="IPR019826">
    <property type="entry name" value="Carboxylesterase_B_AS"/>
</dbReference>
<gene>
    <name evidence="5" type="ORF">VM1G_05498</name>
</gene>
<evidence type="ECO:0000256" key="3">
    <source>
        <dbReference type="RuleBase" id="RU361235"/>
    </source>
</evidence>
<evidence type="ECO:0000256" key="1">
    <source>
        <dbReference type="ARBA" id="ARBA00005964"/>
    </source>
</evidence>
<evidence type="ECO:0000313" key="5">
    <source>
        <dbReference type="EMBL" id="KUI69534.1"/>
    </source>
</evidence>
<dbReference type="AlphaFoldDB" id="A0A194VZ92"/>
<dbReference type="PANTHER" id="PTHR43918">
    <property type="entry name" value="ACETYLCHOLINESTERASE"/>
    <property type="match status" value="1"/>
</dbReference>
<dbReference type="InterPro" id="IPR002018">
    <property type="entry name" value="CarbesteraseB"/>
</dbReference>
<dbReference type="PROSITE" id="PS00941">
    <property type="entry name" value="CARBOXYLESTERASE_B_2"/>
    <property type="match status" value="1"/>
</dbReference>
<proteinExistence type="inferred from homology"/>
<protein>
    <recommendedName>
        <fullName evidence="3">Carboxylic ester hydrolase</fullName>
        <ecNumber evidence="3">3.1.1.-</ecNumber>
    </recommendedName>
</protein>
<dbReference type="Pfam" id="PF00135">
    <property type="entry name" value="COesterase"/>
    <property type="match status" value="1"/>
</dbReference>
<keyword evidence="6" id="KW-1185">Reference proteome</keyword>
<accession>A0A194VZ92</accession>
<dbReference type="Gene3D" id="3.40.50.1820">
    <property type="entry name" value="alpha/beta hydrolase"/>
    <property type="match status" value="1"/>
</dbReference>
<dbReference type="SUPFAM" id="SSF53474">
    <property type="entry name" value="alpha/beta-Hydrolases"/>
    <property type="match status" value="1"/>
</dbReference>
<dbReference type="GO" id="GO:0052689">
    <property type="term" value="F:carboxylic ester hydrolase activity"/>
    <property type="evidence" value="ECO:0007669"/>
    <property type="project" value="TreeGrafter"/>
</dbReference>
<dbReference type="SMR" id="A0A194VZ92"/>
<dbReference type="EC" id="3.1.1.-" evidence="3"/>
<feature type="signal peptide" evidence="3">
    <location>
        <begin position="1"/>
        <end position="18"/>
    </location>
</feature>
<evidence type="ECO:0000313" key="6">
    <source>
        <dbReference type="Proteomes" id="UP000078559"/>
    </source>
</evidence>
<feature type="domain" description="Carboxylesterase type B" evidence="4">
    <location>
        <begin position="23"/>
        <end position="519"/>
    </location>
</feature>
<dbReference type="Proteomes" id="UP000078559">
    <property type="component" value="Chromosome 5"/>
</dbReference>
<reference evidence="5" key="1">
    <citation type="submission" date="2014-12" db="EMBL/GenBank/DDBJ databases">
        <title>Genome Sequence of Valsa Canker Pathogens Uncovers a Specific Adaption of Colonization on Woody Bark.</title>
        <authorList>
            <person name="Yin Z."/>
            <person name="Liu H."/>
            <person name="Gao X."/>
            <person name="Li Z."/>
            <person name="Song N."/>
            <person name="Ke X."/>
            <person name="Dai Q."/>
            <person name="Wu Y."/>
            <person name="Sun Y."/>
            <person name="Xu J.-R."/>
            <person name="Kang Z.K."/>
            <person name="Wang L."/>
            <person name="Huang L."/>
        </authorList>
    </citation>
    <scope>NUCLEOTIDE SEQUENCE [LARGE SCALE GENOMIC DNA]</scope>
    <source>
        <strain evidence="5">03-8</strain>
    </source>
</reference>
<dbReference type="InterPro" id="IPR050654">
    <property type="entry name" value="AChE-related_enzymes"/>
</dbReference>
<dbReference type="InterPro" id="IPR029058">
    <property type="entry name" value="AB_hydrolase_fold"/>
</dbReference>
<dbReference type="EMBL" id="CM003102">
    <property type="protein sequence ID" value="KUI69534.1"/>
    <property type="molecule type" value="Genomic_DNA"/>
</dbReference>
<evidence type="ECO:0000256" key="2">
    <source>
        <dbReference type="ARBA" id="ARBA00022801"/>
    </source>
</evidence>
<evidence type="ECO:0000259" key="4">
    <source>
        <dbReference type="Pfam" id="PF00135"/>
    </source>
</evidence>
<name>A0A194VZ92_CYTMA</name>